<reference evidence="9 10" key="1">
    <citation type="journal article" date="2018" name="Nat. Ecol. Evol.">
        <title>Pezizomycetes genomes reveal the molecular basis of ectomycorrhizal truffle lifestyle.</title>
        <authorList>
            <person name="Murat C."/>
            <person name="Payen T."/>
            <person name="Noel B."/>
            <person name="Kuo A."/>
            <person name="Morin E."/>
            <person name="Chen J."/>
            <person name="Kohler A."/>
            <person name="Krizsan K."/>
            <person name="Balestrini R."/>
            <person name="Da Silva C."/>
            <person name="Montanini B."/>
            <person name="Hainaut M."/>
            <person name="Levati E."/>
            <person name="Barry K.W."/>
            <person name="Belfiori B."/>
            <person name="Cichocki N."/>
            <person name="Clum A."/>
            <person name="Dockter R.B."/>
            <person name="Fauchery L."/>
            <person name="Guy J."/>
            <person name="Iotti M."/>
            <person name="Le Tacon F."/>
            <person name="Lindquist E.A."/>
            <person name="Lipzen A."/>
            <person name="Malagnac F."/>
            <person name="Mello A."/>
            <person name="Molinier V."/>
            <person name="Miyauchi S."/>
            <person name="Poulain J."/>
            <person name="Riccioni C."/>
            <person name="Rubini A."/>
            <person name="Sitrit Y."/>
            <person name="Splivallo R."/>
            <person name="Traeger S."/>
            <person name="Wang M."/>
            <person name="Zifcakova L."/>
            <person name="Wipf D."/>
            <person name="Zambonelli A."/>
            <person name="Paolocci F."/>
            <person name="Nowrousian M."/>
            <person name="Ottonello S."/>
            <person name="Baldrian P."/>
            <person name="Spatafora J.W."/>
            <person name="Henrissat B."/>
            <person name="Nagy L.G."/>
            <person name="Aury J.M."/>
            <person name="Wincker P."/>
            <person name="Grigoriev I.V."/>
            <person name="Bonfante P."/>
            <person name="Martin F.M."/>
        </authorList>
    </citation>
    <scope>NUCLEOTIDE SEQUENCE [LARGE SCALE GENOMIC DNA]</scope>
    <source>
        <strain evidence="9 10">ATCC MYA-4762</strain>
    </source>
</reference>
<dbReference type="PANTHER" id="PTHR43341:SF1">
    <property type="entry name" value="GENERAL AMINO-ACID PERMEASE GAP1"/>
    <property type="match status" value="1"/>
</dbReference>
<feature type="transmembrane region" description="Helical" evidence="7">
    <location>
        <begin position="66"/>
        <end position="96"/>
    </location>
</feature>
<dbReference type="PANTHER" id="PTHR43341">
    <property type="entry name" value="AMINO ACID PERMEASE"/>
    <property type="match status" value="1"/>
</dbReference>
<evidence type="ECO:0000256" key="6">
    <source>
        <dbReference type="ARBA" id="ARBA00023136"/>
    </source>
</evidence>
<keyword evidence="4" id="KW-0029">Amino-acid transport</keyword>
<protein>
    <submittedName>
        <fullName evidence="9">AAT family amino acid transporter</fullName>
    </submittedName>
</protein>
<feature type="transmembrane region" description="Helical" evidence="7">
    <location>
        <begin position="317"/>
        <end position="341"/>
    </location>
</feature>
<keyword evidence="2" id="KW-0813">Transport</keyword>
<evidence type="ECO:0000256" key="5">
    <source>
        <dbReference type="ARBA" id="ARBA00022989"/>
    </source>
</evidence>
<dbReference type="GO" id="GO:0015171">
    <property type="term" value="F:amino acid transmembrane transporter activity"/>
    <property type="evidence" value="ECO:0007669"/>
    <property type="project" value="TreeGrafter"/>
</dbReference>
<feature type="domain" description="Amino acid permease/ SLC12A" evidence="8">
    <location>
        <begin position="38"/>
        <end position="497"/>
    </location>
</feature>
<dbReference type="Proteomes" id="UP000267821">
    <property type="component" value="Unassembled WGS sequence"/>
</dbReference>
<dbReference type="Pfam" id="PF00324">
    <property type="entry name" value="AA_permease"/>
    <property type="match status" value="1"/>
</dbReference>
<comment type="subcellular location">
    <subcellularLocation>
        <location evidence="1">Membrane</location>
        <topology evidence="1">Multi-pass membrane protein</topology>
    </subcellularLocation>
</comment>
<dbReference type="InParanoid" id="A0A3N4L9C5"/>
<gene>
    <name evidence="9" type="ORF">L211DRAFT_898354</name>
</gene>
<feature type="transmembrane region" description="Helical" evidence="7">
    <location>
        <begin position="117"/>
        <end position="141"/>
    </location>
</feature>
<keyword evidence="5 7" id="KW-1133">Transmembrane helix</keyword>
<evidence type="ECO:0000313" key="10">
    <source>
        <dbReference type="Proteomes" id="UP000267821"/>
    </source>
</evidence>
<dbReference type="PIRSF" id="PIRSF006060">
    <property type="entry name" value="AA_transporter"/>
    <property type="match status" value="1"/>
</dbReference>
<dbReference type="OrthoDB" id="3900342at2759"/>
<feature type="transmembrane region" description="Helical" evidence="7">
    <location>
        <begin position="178"/>
        <end position="199"/>
    </location>
</feature>
<evidence type="ECO:0000256" key="2">
    <source>
        <dbReference type="ARBA" id="ARBA00022448"/>
    </source>
</evidence>
<sequence>MAASTTTGKISDSIDSEVGGSLILPENAGLQRKLNARHLQMIALGGNIGTGLFIGSGAALSRGGPLSLMLAFLLIGITLFIMMQCLTEMAVLFPVSGSFTRYATRFVDPGLGFAMGWQYWMCGVSVFAAEATAANILIGYWTQDVPVAVWISLFIVINLIIHCFPVRTFGEVEFVVSTLKVVSVLGVIVVTWVIMAGGGSDGRMHGGEYWVDPGALANGFQGLASVFVTAAFACGGTEMLGIVAGETKHPRYNFPRAVRTLMWRILIFYITSLLFITFVVPSTHPSLLSPTRNAAASPFVIAIQEAGISVLPDLLNAIVLICVCSVGSVSIYISSRVLVALSEDGMAPRIFTRTDRSGRPRHALIFSGIISSGISYLNVSSTGATVFGWFTSLSGMAFFLAWMTIIFCNFRFRKAMAAQGKEGWFKEPFAYTATFHPWLPAMAFTAVAFMAGCQFYVSLYPVGGVGRPDAKVFFGGFIGVPIFLVMWAAWKVVNGQWGFVPLGEVDLVMGRREGDTEERELLEKYQELSRWRKALTYVHF</sequence>
<feature type="transmembrane region" description="Helical" evidence="7">
    <location>
        <begin position="429"/>
        <end position="452"/>
    </location>
</feature>
<keyword evidence="6 7" id="KW-0472">Membrane</keyword>
<keyword evidence="10" id="KW-1185">Reference proteome</keyword>
<dbReference type="AlphaFoldDB" id="A0A3N4L9C5"/>
<keyword evidence="3 7" id="KW-0812">Transmembrane</keyword>
<proteinExistence type="predicted"/>
<dbReference type="InterPro" id="IPR050524">
    <property type="entry name" value="APC_YAT"/>
</dbReference>
<dbReference type="Gene3D" id="1.20.1740.10">
    <property type="entry name" value="Amino acid/polyamine transporter I"/>
    <property type="match status" value="1"/>
</dbReference>
<feature type="transmembrane region" description="Helical" evidence="7">
    <location>
        <begin position="261"/>
        <end position="280"/>
    </location>
</feature>
<name>A0A3N4L9C5_9PEZI</name>
<evidence type="ECO:0000259" key="8">
    <source>
        <dbReference type="Pfam" id="PF00324"/>
    </source>
</evidence>
<evidence type="ECO:0000313" key="9">
    <source>
        <dbReference type="EMBL" id="RPB19216.1"/>
    </source>
</evidence>
<feature type="transmembrane region" description="Helical" evidence="7">
    <location>
        <begin position="219"/>
        <end position="240"/>
    </location>
</feature>
<feature type="transmembrane region" description="Helical" evidence="7">
    <location>
        <begin position="386"/>
        <end position="408"/>
    </location>
</feature>
<evidence type="ECO:0000256" key="7">
    <source>
        <dbReference type="SAM" id="Phobius"/>
    </source>
</evidence>
<feature type="transmembrane region" description="Helical" evidence="7">
    <location>
        <begin position="472"/>
        <end position="490"/>
    </location>
</feature>
<accession>A0A3N4L9C5</accession>
<dbReference type="FunFam" id="1.20.1740.10:FF:000001">
    <property type="entry name" value="Amino acid permease"/>
    <property type="match status" value="1"/>
</dbReference>
<organism evidence="9 10">
    <name type="scientific">Terfezia boudieri ATCC MYA-4762</name>
    <dbReference type="NCBI Taxonomy" id="1051890"/>
    <lineage>
        <taxon>Eukaryota</taxon>
        <taxon>Fungi</taxon>
        <taxon>Dikarya</taxon>
        <taxon>Ascomycota</taxon>
        <taxon>Pezizomycotina</taxon>
        <taxon>Pezizomycetes</taxon>
        <taxon>Pezizales</taxon>
        <taxon>Pezizaceae</taxon>
        <taxon>Terfezia</taxon>
    </lineage>
</organism>
<dbReference type="STRING" id="1051890.A0A3N4L9C5"/>
<evidence type="ECO:0000256" key="3">
    <source>
        <dbReference type="ARBA" id="ARBA00022692"/>
    </source>
</evidence>
<dbReference type="InterPro" id="IPR004841">
    <property type="entry name" value="AA-permease/SLC12A_dom"/>
</dbReference>
<evidence type="ECO:0000256" key="4">
    <source>
        <dbReference type="ARBA" id="ARBA00022970"/>
    </source>
</evidence>
<evidence type="ECO:0000256" key="1">
    <source>
        <dbReference type="ARBA" id="ARBA00004141"/>
    </source>
</evidence>
<dbReference type="EMBL" id="ML121595">
    <property type="protein sequence ID" value="RPB19216.1"/>
    <property type="molecule type" value="Genomic_DNA"/>
</dbReference>
<feature type="transmembrane region" description="Helical" evidence="7">
    <location>
        <begin position="147"/>
        <end position="166"/>
    </location>
</feature>
<dbReference type="GO" id="GO:0016020">
    <property type="term" value="C:membrane"/>
    <property type="evidence" value="ECO:0007669"/>
    <property type="project" value="UniProtKB-SubCell"/>
</dbReference>
<feature type="transmembrane region" description="Helical" evidence="7">
    <location>
        <begin position="362"/>
        <end position="380"/>
    </location>
</feature>
<feature type="transmembrane region" description="Helical" evidence="7">
    <location>
        <begin position="41"/>
        <end position="60"/>
    </location>
</feature>